<dbReference type="Proteomes" id="UP001152607">
    <property type="component" value="Unassembled WGS sequence"/>
</dbReference>
<dbReference type="OrthoDB" id="48988at2759"/>
<comment type="caution">
    <text evidence="5">The sequence shown here is derived from an EMBL/GenBank/DDBJ whole genome shotgun (WGS) entry which is preliminary data.</text>
</comment>
<organism evidence="5 6">
    <name type="scientific">Periconia digitata</name>
    <dbReference type="NCBI Taxonomy" id="1303443"/>
    <lineage>
        <taxon>Eukaryota</taxon>
        <taxon>Fungi</taxon>
        <taxon>Dikarya</taxon>
        <taxon>Ascomycota</taxon>
        <taxon>Pezizomycotina</taxon>
        <taxon>Dothideomycetes</taxon>
        <taxon>Pleosporomycetidae</taxon>
        <taxon>Pleosporales</taxon>
        <taxon>Massarineae</taxon>
        <taxon>Periconiaceae</taxon>
        <taxon>Periconia</taxon>
    </lineage>
</organism>
<accession>A0A9W4XX82</accession>
<dbReference type="Pfam" id="PF00248">
    <property type="entry name" value="Aldo_ket_red"/>
    <property type="match status" value="1"/>
</dbReference>
<dbReference type="AlphaFoldDB" id="A0A9W4XX82"/>
<dbReference type="PANTHER" id="PTHR43364:SF7">
    <property type="entry name" value="NADP-DEPENDENT OXIDOREDUCTASE DOMAIN-CONTAINING PROTEIN-RELATED"/>
    <property type="match status" value="1"/>
</dbReference>
<dbReference type="InterPro" id="IPR036812">
    <property type="entry name" value="NAD(P)_OxRdtase_dom_sf"/>
</dbReference>
<dbReference type="InterPro" id="IPR023210">
    <property type="entry name" value="NADP_OxRdtase_dom"/>
</dbReference>
<protein>
    <recommendedName>
        <fullName evidence="4">NADP-dependent oxidoreductase domain-containing protein</fullName>
    </recommendedName>
</protein>
<evidence type="ECO:0000256" key="2">
    <source>
        <dbReference type="ARBA" id="ARBA00023002"/>
    </source>
</evidence>
<keyword evidence="2" id="KW-0560">Oxidoreductase</keyword>
<name>A0A9W4XX82_9PLEO</name>
<gene>
    <name evidence="5" type="ORF">PDIGIT_LOCUS15329</name>
</gene>
<evidence type="ECO:0000313" key="5">
    <source>
        <dbReference type="EMBL" id="CAI6342126.1"/>
    </source>
</evidence>
<dbReference type="Gene3D" id="3.20.20.100">
    <property type="entry name" value="NADP-dependent oxidoreductase domain"/>
    <property type="match status" value="1"/>
</dbReference>
<dbReference type="PANTHER" id="PTHR43364">
    <property type="entry name" value="NADH-SPECIFIC METHYLGLYOXAL REDUCTASE-RELATED"/>
    <property type="match status" value="1"/>
</dbReference>
<dbReference type="EMBL" id="CAOQHR010000013">
    <property type="protein sequence ID" value="CAI6342126.1"/>
    <property type="molecule type" value="Genomic_DNA"/>
</dbReference>
<keyword evidence="1" id="KW-0521">NADP</keyword>
<reference evidence="5" key="1">
    <citation type="submission" date="2023-01" db="EMBL/GenBank/DDBJ databases">
        <authorList>
            <person name="Van Ghelder C."/>
            <person name="Rancurel C."/>
        </authorList>
    </citation>
    <scope>NUCLEOTIDE SEQUENCE</scope>
    <source>
        <strain evidence="5">CNCM I-4278</strain>
    </source>
</reference>
<evidence type="ECO:0000256" key="1">
    <source>
        <dbReference type="ARBA" id="ARBA00022857"/>
    </source>
</evidence>
<feature type="domain" description="NADP-dependent oxidoreductase" evidence="4">
    <location>
        <begin position="35"/>
        <end position="338"/>
    </location>
</feature>
<keyword evidence="6" id="KW-1185">Reference proteome</keyword>
<dbReference type="SUPFAM" id="SSF51430">
    <property type="entry name" value="NAD(P)-linked oxidoreductase"/>
    <property type="match status" value="1"/>
</dbReference>
<evidence type="ECO:0000256" key="3">
    <source>
        <dbReference type="ARBA" id="ARBA00038157"/>
    </source>
</evidence>
<proteinExistence type="inferred from homology"/>
<dbReference type="InterPro" id="IPR050523">
    <property type="entry name" value="AKR_Detox_Biosynth"/>
</dbReference>
<dbReference type="CDD" id="cd19146">
    <property type="entry name" value="AKR_AKR9A1-2"/>
    <property type="match status" value="1"/>
</dbReference>
<comment type="similarity">
    <text evidence="3">Belongs to the aldo/keto reductase family. Aldo/keto reductase 2 subfamily.</text>
</comment>
<evidence type="ECO:0000259" key="4">
    <source>
        <dbReference type="Pfam" id="PF00248"/>
    </source>
</evidence>
<evidence type="ECO:0000313" key="6">
    <source>
        <dbReference type="Proteomes" id="UP001152607"/>
    </source>
</evidence>
<dbReference type="GO" id="GO:0016491">
    <property type="term" value="F:oxidoreductase activity"/>
    <property type="evidence" value="ECO:0007669"/>
    <property type="project" value="UniProtKB-KW"/>
</dbReference>
<sequence>MASRFSTIFGPPQEAKSLLDFHSILSPSAGIRVSPLCLGAMNFGNAWEEGMGKCDKETAFEMMDFFWEKGGNFIDTSSNYQNEQSEMWIGEWMAARGNRDQMVIATKFTTTFPDPLHNPPLQKKNYAGNSTKSLRLSLEASLRKLQTDYVDVLYVHWWDFTTGVEELMQSLNQVVQQGKVLYLGVSDTPAWIVSKANQYARDHALRPFSVYQGRWSAADRDFERDIIPMARSENMALAPFGALGGGNFTVAEKAANNEQGRNFRPQTEEQRIISEHLATLAERKGTKITSVALAYVRHKAPFVFPIVGGRKVEHLKGNIEALEVALTEEEIDEIDSAIKFDIGFPLNFTFGPGYKSSMTSKDMGLLSFAGALTTPQNQVFARPEIHKMK</sequence>